<dbReference type="InterPro" id="IPR009057">
    <property type="entry name" value="Homeodomain-like_sf"/>
</dbReference>
<dbReference type="InterPro" id="IPR003313">
    <property type="entry name" value="AraC-bd"/>
</dbReference>
<dbReference type="PANTHER" id="PTHR11019:SF159">
    <property type="entry name" value="TRANSCRIPTIONAL REGULATOR-RELATED"/>
    <property type="match status" value="1"/>
</dbReference>
<comment type="caution">
    <text evidence="5">The sequence shown here is derived from an EMBL/GenBank/DDBJ whole genome shotgun (WGS) entry which is preliminary data.</text>
</comment>
<evidence type="ECO:0000259" key="4">
    <source>
        <dbReference type="PROSITE" id="PS01124"/>
    </source>
</evidence>
<dbReference type="Pfam" id="PF02311">
    <property type="entry name" value="AraC_binding"/>
    <property type="match status" value="1"/>
</dbReference>
<keyword evidence="3" id="KW-0804">Transcription</keyword>
<dbReference type="Gene3D" id="1.10.10.60">
    <property type="entry name" value="Homeodomain-like"/>
    <property type="match status" value="2"/>
</dbReference>
<dbReference type="RefSeq" id="WP_193863811.1">
    <property type="nucleotide sequence ID" value="NZ_JADDUM010000034.1"/>
</dbReference>
<dbReference type="InterPro" id="IPR011051">
    <property type="entry name" value="RmlC_Cupin_sf"/>
</dbReference>
<organism evidence="5 6">
    <name type="scientific">Pseudomonas cyclaminis</name>
    <dbReference type="NCBI Taxonomy" id="2781239"/>
    <lineage>
        <taxon>Bacteria</taxon>
        <taxon>Pseudomonadati</taxon>
        <taxon>Pseudomonadota</taxon>
        <taxon>Gammaproteobacteria</taxon>
        <taxon>Pseudomonadales</taxon>
        <taxon>Pseudomonadaceae</taxon>
        <taxon>Pseudomonas</taxon>
    </lineage>
</organism>
<feature type="domain" description="HTH araC/xylS-type" evidence="4">
    <location>
        <begin position="156"/>
        <end position="255"/>
    </location>
</feature>
<evidence type="ECO:0000256" key="2">
    <source>
        <dbReference type="ARBA" id="ARBA00023125"/>
    </source>
</evidence>
<dbReference type="InterPro" id="IPR018060">
    <property type="entry name" value="HTH_AraC"/>
</dbReference>
<gene>
    <name evidence="5" type="ORF">IQK56_05135</name>
</gene>
<keyword evidence="6" id="KW-1185">Reference proteome</keyword>
<dbReference type="Proteomes" id="UP000613075">
    <property type="component" value="Unassembled WGS sequence"/>
</dbReference>
<dbReference type="SMART" id="SM00342">
    <property type="entry name" value="HTH_ARAC"/>
    <property type="match status" value="1"/>
</dbReference>
<dbReference type="SUPFAM" id="SSF51182">
    <property type="entry name" value="RmlC-like cupins"/>
    <property type="match status" value="1"/>
</dbReference>
<dbReference type="InterPro" id="IPR018062">
    <property type="entry name" value="HTH_AraC-typ_CS"/>
</dbReference>
<dbReference type="SUPFAM" id="SSF46689">
    <property type="entry name" value="Homeodomain-like"/>
    <property type="match status" value="1"/>
</dbReference>
<dbReference type="InterPro" id="IPR014710">
    <property type="entry name" value="RmlC-like_jellyroll"/>
</dbReference>
<evidence type="ECO:0000313" key="5">
    <source>
        <dbReference type="EMBL" id="MBE8590360.1"/>
    </source>
</evidence>
<dbReference type="PROSITE" id="PS00041">
    <property type="entry name" value="HTH_ARAC_FAMILY_1"/>
    <property type="match status" value="1"/>
</dbReference>
<dbReference type="EMBL" id="JADDUM010000034">
    <property type="protein sequence ID" value="MBE8590360.1"/>
    <property type="molecule type" value="Genomic_DNA"/>
</dbReference>
<reference evidence="5 6" key="1">
    <citation type="submission" date="2020-10" db="EMBL/GenBank/DDBJ databases">
        <title>The draft genomes of Cyclamen pathogen Pseudomonas sp.</title>
        <authorList>
            <person name="Fujikawa T."/>
            <person name="Sawada H."/>
        </authorList>
    </citation>
    <scope>NUCLEOTIDE SEQUENCE [LARGE SCALE GENOMIC DNA]</scope>
    <source>
        <strain evidence="5 6">MAFF 301449</strain>
    </source>
</reference>
<proteinExistence type="predicted"/>
<evidence type="ECO:0000313" key="6">
    <source>
        <dbReference type="Proteomes" id="UP000613075"/>
    </source>
</evidence>
<name>A0ABR9SN59_9PSED</name>
<keyword evidence="2" id="KW-0238">DNA-binding</keyword>
<dbReference type="PROSITE" id="PS01124">
    <property type="entry name" value="HTH_ARAC_FAMILY_2"/>
    <property type="match status" value="1"/>
</dbReference>
<evidence type="ECO:0000256" key="1">
    <source>
        <dbReference type="ARBA" id="ARBA00023015"/>
    </source>
</evidence>
<dbReference type="Pfam" id="PF12833">
    <property type="entry name" value="HTH_18"/>
    <property type="match status" value="1"/>
</dbReference>
<dbReference type="CDD" id="cd06124">
    <property type="entry name" value="cupin_NimR-like_N"/>
    <property type="match status" value="1"/>
</dbReference>
<dbReference type="Gene3D" id="2.60.120.10">
    <property type="entry name" value="Jelly Rolls"/>
    <property type="match status" value="1"/>
</dbReference>
<protein>
    <submittedName>
        <fullName evidence="5">Helix-turn-helix transcriptional regulator</fullName>
    </submittedName>
</protein>
<keyword evidence="1" id="KW-0805">Transcription regulation</keyword>
<accession>A0ABR9SN59</accession>
<sequence>MAFATPPDLARAVHPIQPLALSYVKGVEIEPHVHEWGQLLYAESGVMLVDTPSSALLVPPHRAVWIPPHVHHGVSVVSDLEMRNIYLHTELAKQIGSELAVVEVTLLLRELIRRRVSLTPCESEAYREALDGFLVVELRRSSSALLQAPMPANGDRRLRSLCNEVLRAPSLDISFEQHADVIGASTRTLARLFKTELGLTFSEWRRTVQLAYAAARLLEAVPVKSVAAELGYNLSSFSEMFKRATAVTPSVYAATHLQR</sequence>
<dbReference type="PANTHER" id="PTHR11019">
    <property type="entry name" value="HTH-TYPE TRANSCRIPTIONAL REGULATOR NIMR"/>
    <property type="match status" value="1"/>
</dbReference>
<evidence type="ECO:0000256" key="3">
    <source>
        <dbReference type="ARBA" id="ARBA00023163"/>
    </source>
</evidence>